<dbReference type="EMBL" id="FNQE01000001">
    <property type="protein sequence ID" value="SDY45745.1"/>
    <property type="molecule type" value="Genomic_DNA"/>
</dbReference>
<sequence length="339" mass="38759">MSKVLVTGGAGYIGSTLVRLLLEKGYEVKVVDRLFFGEKPLSEIENKIELIKEDIRDVRKEIFEDVDTVMDLAAISNDPSGELDKQKTLDINYLGRCRVAHLAKLSGVKRYILASSCSVYGFQDGILTESSNVNPLTTYAEANYLAEKGILPLGDENFCVTALRQATVFGYSHRMRFDLVVNGMVGAYYKYGHFNLLRDGTQWRPHIYVKDTARAFIAVMEGDKAKVNKEIFNIGSNDLNIQILELGERICKGIEKPFKFIWYGDTDKRSYRVNFDKINKALGFKTKYNVEDAAKEIWEKLEEKSLDWDDPTTRTVNWYDTLINWNLKTKQILRNGEIL</sequence>
<dbReference type="InterPro" id="IPR036291">
    <property type="entry name" value="NAD(P)-bd_dom_sf"/>
</dbReference>
<evidence type="ECO:0000313" key="2">
    <source>
        <dbReference type="EMBL" id="SDY45745.1"/>
    </source>
</evidence>
<name>A0A1H3K1U6_9FIRM</name>
<dbReference type="InterPro" id="IPR001509">
    <property type="entry name" value="Epimerase_deHydtase"/>
</dbReference>
<dbReference type="CDD" id="cd08946">
    <property type="entry name" value="SDR_e"/>
    <property type="match status" value="1"/>
</dbReference>
<dbReference type="OrthoDB" id="9811743at2"/>
<dbReference type="Pfam" id="PF01370">
    <property type="entry name" value="Epimerase"/>
    <property type="match status" value="1"/>
</dbReference>
<proteinExistence type="predicted"/>
<dbReference type="Gene3D" id="3.40.50.720">
    <property type="entry name" value="NAD(P)-binding Rossmann-like Domain"/>
    <property type="match status" value="1"/>
</dbReference>
<keyword evidence="3" id="KW-1185">Reference proteome</keyword>
<dbReference type="SUPFAM" id="SSF51735">
    <property type="entry name" value="NAD(P)-binding Rossmann-fold domains"/>
    <property type="match status" value="1"/>
</dbReference>
<dbReference type="PANTHER" id="PTHR43245">
    <property type="entry name" value="BIFUNCTIONAL POLYMYXIN RESISTANCE PROTEIN ARNA"/>
    <property type="match status" value="1"/>
</dbReference>
<dbReference type="AlphaFoldDB" id="A0A1H3K1U6"/>
<gene>
    <name evidence="2" type="ORF">SAMN05660462_00091</name>
</gene>
<dbReference type="STRING" id="415015.SAMN05660462_00091"/>
<reference evidence="2 3" key="1">
    <citation type="submission" date="2016-10" db="EMBL/GenBank/DDBJ databases">
        <authorList>
            <person name="de Groot N.N."/>
        </authorList>
    </citation>
    <scope>NUCLEOTIDE SEQUENCE [LARGE SCALE GENOMIC DNA]</scope>
    <source>
        <strain evidence="2 3">DSM 21650</strain>
    </source>
</reference>
<protein>
    <submittedName>
        <fullName evidence="2">Nucleoside-diphosphate-sugar epimerase</fullName>
    </submittedName>
</protein>
<feature type="domain" description="NAD-dependent epimerase/dehydratase" evidence="1">
    <location>
        <begin position="4"/>
        <end position="235"/>
    </location>
</feature>
<dbReference type="Proteomes" id="UP000198625">
    <property type="component" value="Unassembled WGS sequence"/>
</dbReference>
<accession>A0A1H3K1U6</accession>
<evidence type="ECO:0000313" key="3">
    <source>
        <dbReference type="Proteomes" id="UP000198625"/>
    </source>
</evidence>
<organism evidence="2 3">
    <name type="scientific">Proteiniborus ethanoligenes</name>
    <dbReference type="NCBI Taxonomy" id="415015"/>
    <lineage>
        <taxon>Bacteria</taxon>
        <taxon>Bacillati</taxon>
        <taxon>Bacillota</taxon>
        <taxon>Clostridia</taxon>
        <taxon>Eubacteriales</taxon>
        <taxon>Proteiniborus</taxon>
    </lineage>
</organism>
<dbReference type="PANTHER" id="PTHR43245:SF23">
    <property type="entry name" value="NAD(P)-BINDING DOMAIN-CONTAINING PROTEIN"/>
    <property type="match status" value="1"/>
</dbReference>
<dbReference type="InterPro" id="IPR050177">
    <property type="entry name" value="Lipid_A_modif_metabolic_enz"/>
</dbReference>
<evidence type="ECO:0000259" key="1">
    <source>
        <dbReference type="Pfam" id="PF01370"/>
    </source>
</evidence>